<evidence type="ECO:0000313" key="2">
    <source>
        <dbReference type="Proteomes" id="UP000050761"/>
    </source>
</evidence>
<gene>
    <name evidence="1" type="ORF">HPBE_LOCUS1353</name>
</gene>
<reference evidence="1 2" key="1">
    <citation type="submission" date="2018-11" db="EMBL/GenBank/DDBJ databases">
        <authorList>
            <consortium name="Pathogen Informatics"/>
        </authorList>
    </citation>
    <scope>NUCLEOTIDE SEQUENCE [LARGE SCALE GENOMIC DNA]</scope>
</reference>
<dbReference type="OrthoDB" id="5835031at2759"/>
<protein>
    <submittedName>
        <fullName evidence="3">PB1 domain-containing protein</fullName>
    </submittedName>
</protein>
<evidence type="ECO:0000313" key="3">
    <source>
        <dbReference type="WBParaSite" id="HPBE_0000135201-mRNA-1"/>
    </source>
</evidence>
<reference evidence="3" key="2">
    <citation type="submission" date="2019-09" db="UniProtKB">
        <authorList>
            <consortium name="WormBaseParasite"/>
        </authorList>
    </citation>
    <scope>IDENTIFICATION</scope>
</reference>
<accession>A0A3P7X1R7</accession>
<evidence type="ECO:0000313" key="1">
    <source>
        <dbReference type="EMBL" id="VDO19735.1"/>
    </source>
</evidence>
<proteinExistence type="predicted"/>
<dbReference type="AlphaFoldDB" id="A0A183F5B0"/>
<keyword evidence="2" id="KW-1185">Reference proteome</keyword>
<dbReference type="EMBL" id="UZAH01001434">
    <property type="protein sequence ID" value="VDO19735.1"/>
    <property type="molecule type" value="Genomic_DNA"/>
</dbReference>
<accession>A0A183F5B0</accession>
<dbReference type="Proteomes" id="UP000050761">
    <property type="component" value="Unassembled WGS sequence"/>
</dbReference>
<dbReference type="WBParaSite" id="HPBE_0000135201-mRNA-1">
    <property type="protein sequence ID" value="HPBE_0000135201-mRNA-1"/>
    <property type="gene ID" value="HPBE_0000135201"/>
</dbReference>
<sequence length="83" mass="8850">MLALCQIGVNESISGDEAKNFLNQLFEASSKQNINKVFTVQTKDGELILESDDVKSMAAGPSRTVEVILGNDNGDEGEPPLPA</sequence>
<organism evidence="2 3">
    <name type="scientific">Heligmosomoides polygyrus</name>
    <name type="common">Parasitic roundworm</name>
    <dbReference type="NCBI Taxonomy" id="6339"/>
    <lineage>
        <taxon>Eukaryota</taxon>
        <taxon>Metazoa</taxon>
        <taxon>Ecdysozoa</taxon>
        <taxon>Nematoda</taxon>
        <taxon>Chromadorea</taxon>
        <taxon>Rhabditida</taxon>
        <taxon>Rhabditina</taxon>
        <taxon>Rhabditomorpha</taxon>
        <taxon>Strongyloidea</taxon>
        <taxon>Heligmosomidae</taxon>
        <taxon>Heligmosomoides</taxon>
    </lineage>
</organism>
<name>A0A183F5B0_HELPZ</name>